<name>A0A1I0A1H3_THASX</name>
<dbReference type="Gene3D" id="2.60.40.640">
    <property type="match status" value="1"/>
</dbReference>
<proteinExistence type="predicted"/>
<dbReference type="InterPro" id="IPR014752">
    <property type="entry name" value="Arrestin-like_C"/>
</dbReference>
<dbReference type="Proteomes" id="UP000199308">
    <property type="component" value="Unassembled WGS sequence"/>
</dbReference>
<dbReference type="EMBL" id="FOHK01000002">
    <property type="protein sequence ID" value="SES87007.1"/>
    <property type="molecule type" value="Genomic_DNA"/>
</dbReference>
<feature type="transmembrane region" description="Helical" evidence="1">
    <location>
        <begin position="6"/>
        <end position="24"/>
    </location>
</feature>
<evidence type="ECO:0000256" key="1">
    <source>
        <dbReference type="SAM" id="Phobius"/>
    </source>
</evidence>
<dbReference type="RefSeq" id="WP_093327611.1">
    <property type="nucleotide sequence ID" value="NZ_AP027363.1"/>
</dbReference>
<sequence length="171" mass="19354">MSPEVIFFSVIIAVVVAFVGYKLLAHLKGKITLHLNKTSFRFGETLTGHFDLEAKKAIEGNELSVTLVAREKIEKRDSEGKRRTRTHEVYRNEKRLEGAKVYQAGSKANFIFEFFLPKTGTSEFAASTLGQAMNMLGSLLTSERRTIEWHIEARLDAKGIDITDSQRIYVE</sequence>
<keyword evidence="3" id="KW-1185">Reference proteome</keyword>
<protein>
    <submittedName>
        <fullName evidence="2">Uncharacterized protein</fullName>
    </submittedName>
</protein>
<keyword evidence="1" id="KW-0812">Transmembrane</keyword>
<keyword evidence="1" id="KW-0472">Membrane</keyword>
<evidence type="ECO:0000313" key="3">
    <source>
        <dbReference type="Proteomes" id="UP000199308"/>
    </source>
</evidence>
<keyword evidence="1" id="KW-1133">Transmembrane helix</keyword>
<gene>
    <name evidence="2" type="ORF">SAMN05660429_00637</name>
</gene>
<evidence type="ECO:0000313" key="2">
    <source>
        <dbReference type="EMBL" id="SES87007.1"/>
    </source>
</evidence>
<dbReference type="STRING" id="349064.SAMN05660429_00637"/>
<dbReference type="AlphaFoldDB" id="A0A1I0A1H3"/>
<reference evidence="2 3" key="1">
    <citation type="submission" date="2016-10" db="EMBL/GenBank/DDBJ databases">
        <authorList>
            <person name="de Groot N.N."/>
        </authorList>
    </citation>
    <scope>NUCLEOTIDE SEQUENCE [LARGE SCALE GENOMIC DNA]</scope>
    <source>
        <strain evidence="2 3">DSM 19706</strain>
    </source>
</reference>
<accession>A0A1I0A1H3</accession>
<organism evidence="2 3">
    <name type="scientific">Thalassotalea agarivorans</name>
    <name type="common">Thalassomonas agarivorans</name>
    <dbReference type="NCBI Taxonomy" id="349064"/>
    <lineage>
        <taxon>Bacteria</taxon>
        <taxon>Pseudomonadati</taxon>
        <taxon>Pseudomonadota</taxon>
        <taxon>Gammaproteobacteria</taxon>
        <taxon>Alteromonadales</taxon>
        <taxon>Colwelliaceae</taxon>
        <taxon>Thalassotalea</taxon>
    </lineage>
</organism>